<dbReference type="InterPro" id="IPR051050">
    <property type="entry name" value="Lipid_II_flippase_MurJ/MviN"/>
</dbReference>
<protein>
    <submittedName>
        <fullName evidence="10">Murein biosynthesis integral membrane protein MurJ</fullName>
    </submittedName>
</protein>
<feature type="transmembrane region" description="Helical" evidence="9">
    <location>
        <begin position="276"/>
        <end position="299"/>
    </location>
</feature>
<evidence type="ECO:0000256" key="2">
    <source>
        <dbReference type="ARBA" id="ARBA00022475"/>
    </source>
</evidence>
<evidence type="ECO:0000256" key="3">
    <source>
        <dbReference type="ARBA" id="ARBA00022692"/>
    </source>
</evidence>
<dbReference type="PRINTS" id="PR01806">
    <property type="entry name" value="VIRFACTRMVIN"/>
</dbReference>
<feature type="transmembrane region" description="Helical" evidence="9">
    <location>
        <begin position="568"/>
        <end position="596"/>
    </location>
</feature>
<keyword evidence="4" id="KW-0133">Cell shape</keyword>
<dbReference type="OrthoDB" id="9786339at2"/>
<feature type="transmembrane region" description="Helical" evidence="9">
    <location>
        <begin position="439"/>
        <end position="461"/>
    </location>
</feature>
<reference evidence="11" key="1">
    <citation type="submission" date="2018-04" db="EMBL/GenBank/DDBJ databases">
        <authorList>
            <person name="Liu S."/>
            <person name="Wang Z."/>
            <person name="Li J."/>
        </authorList>
    </citation>
    <scope>NUCLEOTIDE SEQUENCE [LARGE SCALE GENOMIC DNA]</scope>
    <source>
        <strain evidence="11">2189</strain>
    </source>
</reference>
<evidence type="ECO:0000256" key="4">
    <source>
        <dbReference type="ARBA" id="ARBA00022960"/>
    </source>
</evidence>
<dbReference type="Gene3D" id="1.10.510.10">
    <property type="entry name" value="Transferase(Phosphotransferase) domain 1"/>
    <property type="match status" value="1"/>
</dbReference>
<feature type="transmembrane region" description="Helical" evidence="9">
    <location>
        <begin position="244"/>
        <end position="264"/>
    </location>
</feature>
<gene>
    <name evidence="10" type="primary">mviN</name>
    <name evidence="10" type="ORF">DF222_10165</name>
</gene>
<feature type="transmembrane region" description="Helical" evidence="9">
    <location>
        <begin position="501"/>
        <end position="524"/>
    </location>
</feature>
<dbReference type="Gene3D" id="3.30.200.20">
    <property type="entry name" value="Phosphorylase Kinase, domain 1"/>
    <property type="match status" value="1"/>
</dbReference>
<dbReference type="GO" id="GO:0015648">
    <property type="term" value="F:lipid-linked peptidoglycan transporter activity"/>
    <property type="evidence" value="ECO:0007669"/>
    <property type="project" value="TreeGrafter"/>
</dbReference>
<proteinExistence type="predicted"/>
<keyword evidence="6 9" id="KW-1133">Transmembrane helix</keyword>
<dbReference type="CDD" id="cd13123">
    <property type="entry name" value="MATE_MurJ_like"/>
    <property type="match status" value="1"/>
</dbReference>
<evidence type="ECO:0000313" key="11">
    <source>
        <dbReference type="Proteomes" id="UP000244989"/>
    </source>
</evidence>
<name>A0A2U1T4J6_9CORY</name>
<dbReference type="Pfam" id="PF03023">
    <property type="entry name" value="MurJ"/>
    <property type="match status" value="1"/>
</dbReference>
<dbReference type="GO" id="GO:0005886">
    <property type="term" value="C:plasma membrane"/>
    <property type="evidence" value="ECO:0007669"/>
    <property type="project" value="UniProtKB-SubCell"/>
</dbReference>
<evidence type="ECO:0000256" key="9">
    <source>
        <dbReference type="SAM" id="Phobius"/>
    </source>
</evidence>
<comment type="subcellular location">
    <subcellularLocation>
        <location evidence="1">Cell membrane</location>
        <topology evidence="1">Multi-pass membrane protein</topology>
    </subcellularLocation>
</comment>
<dbReference type="EMBL" id="QEEZ01000024">
    <property type="protein sequence ID" value="PWC00929.1"/>
    <property type="molecule type" value="Genomic_DNA"/>
</dbReference>
<feature type="transmembrane region" description="Helical" evidence="9">
    <location>
        <begin position="473"/>
        <end position="495"/>
    </location>
</feature>
<feature type="transmembrane region" description="Helical" evidence="9">
    <location>
        <begin position="132"/>
        <end position="151"/>
    </location>
</feature>
<sequence>MTEDFHPRSAGLRARHVRPSPPAPVPTPRPVPTPARNTQEEDRSGLTLAPGETAATASASTAASATATATAAPADEAAQKASDTDVVRSTGSMAIATILSRITGFIRTALIGGALGVAVADAFNTANTLPNLITEIVLGSVLTALVVPVLVRAEREDADRGAEFIRRLFTLTFALVTVVTVIAVLGAPLLTRLMLESDGEVNVYMSTSFAILVLPQIFFYGLFSLFMAILNTKGIFKPGAWAPVANNLISIAVLMTYMAVPGMLDPSDQAPVWDPHVLLLGLGTTLGVVVQCGIMIMPLRRAGVDLRPLWGIDDRLKQFGGMALAIIVYVAISQLGFIINNRIASDSAVGAITIYQYHWLLLQVPYGVIGVTLLTAIMPRLSRNAADGDDRAVVNDLTMATKLTFIALVPIIVFFTGFGTEISHALFQFRNFDEESADLLGLTLSFSAFTLIPYALVMLHLRVFYAREQAWTPTWIIAGITFTKVLLAYLAPYVASSPAHVVILLGAANGFGFVTGAAIGALLLRAKLGSLGLATIMRTTMWAMAASLVGLAAAMLTRFLLNNLLGGLFVLLGTIGQLVVIGIMGVVFLIVTGLVLSRSGLAEVHNIGQMFTRVPILGLFINVDEDKALEVGAVDEVDMSSQIASYDAFNASPTPPPMSAGVVRGPKLVPGAPVSDGRFRLLHAAGTAYGSRFWKAREVATGEDVALTFVDTSGQAPLAPRTPAESARTAAEVAKRTRWLAELDHPGIADNIRILSYRSGCLIVADWVEGSSLRAIVDASNDEDLDVTLNSRAVALALAPLAEAAAEAETAGTPLGLDNSSRIRITTDGRAVLAFPGVLPQASAAQDGESLAAAINLLSEATASGGADVDSVLAQIAYDAHAVAGEIGENDVCLPSSSNELTANEKIRDLASRLREFGLGPDAEADAKPEESEAIANAAVAARGRADEQMPDADLEGEEHGFGSSGYSTKAIAFILGAVATLVLLVAAATTILTSLIAGNSDTAPVNPESIQGESATSTPRQLPIIVHPDAAGTWQAPGQDPAADNPDLAGTVIDDNRETAWRTDDYPNGLGTKAGVGLATVREEPMYLERVRLDSPSQGARYSVYLLREGEDPAVLTDLTELERAATGEIGPGRETIEIDSESADPVAGVLIWFTDMPENDDHIEVREVELIGQTVRG</sequence>
<evidence type="ECO:0000256" key="7">
    <source>
        <dbReference type="ARBA" id="ARBA00023136"/>
    </source>
</evidence>
<dbReference type="InterPro" id="IPR004268">
    <property type="entry name" value="MurJ"/>
</dbReference>
<dbReference type="NCBIfam" id="TIGR01695">
    <property type="entry name" value="murJ_mviN"/>
    <property type="match status" value="1"/>
</dbReference>
<dbReference type="GO" id="GO:0008360">
    <property type="term" value="P:regulation of cell shape"/>
    <property type="evidence" value="ECO:0007669"/>
    <property type="project" value="UniProtKB-KW"/>
</dbReference>
<feature type="transmembrane region" description="Helical" evidence="9">
    <location>
        <begin position="971"/>
        <end position="998"/>
    </location>
</feature>
<evidence type="ECO:0000256" key="5">
    <source>
        <dbReference type="ARBA" id="ARBA00022984"/>
    </source>
</evidence>
<keyword evidence="7 9" id="KW-0472">Membrane</keyword>
<feature type="transmembrane region" description="Helical" evidence="9">
    <location>
        <begin position="171"/>
        <end position="189"/>
    </location>
</feature>
<dbReference type="CDD" id="cd13973">
    <property type="entry name" value="PK_MviN-like"/>
    <property type="match status" value="1"/>
</dbReference>
<dbReference type="GO" id="GO:0009252">
    <property type="term" value="P:peptidoglycan biosynthetic process"/>
    <property type="evidence" value="ECO:0007669"/>
    <property type="project" value="UniProtKB-KW"/>
</dbReference>
<keyword evidence="3 9" id="KW-0812">Transmembrane</keyword>
<feature type="transmembrane region" description="Helical" evidence="9">
    <location>
        <begin position="399"/>
        <end position="419"/>
    </location>
</feature>
<evidence type="ECO:0000256" key="6">
    <source>
        <dbReference type="ARBA" id="ARBA00022989"/>
    </source>
</evidence>
<feature type="transmembrane region" description="Helical" evidence="9">
    <location>
        <begin position="359"/>
        <end position="378"/>
    </location>
</feature>
<dbReference type="Proteomes" id="UP000244989">
    <property type="component" value="Unassembled WGS sequence"/>
</dbReference>
<dbReference type="PANTHER" id="PTHR47019:SF1">
    <property type="entry name" value="LIPID II FLIPPASE MURJ"/>
    <property type="match status" value="1"/>
</dbReference>
<dbReference type="KEGG" id="cyz:C3B44_11510"/>
<dbReference type="RefSeq" id="WP_108432483.1">
    <property type="nucleotide sequence ID" value="NZ_CP026947.1"/>
</dbReference>
<organism evidence="10 11">
    <name type="scientific">Corynebacterium yudongzhengii</name>
    <dbReference type="NCBI Taxonomy" id="2080740"/>
    <lineage>
        <taxon>Bacteria</taxon>
        <taxon>Bacillati</taxon>
        <taxon>Actinomycetota</taxon>
        <taxon>Actinomycetes</taxon>
        <taxon>Mycobacteriales</taxon>
        <taxon>Corynebacteriaceae</taxon>
        <taxon>Corynebacterium</taxon>
    </lineage>
</organism>
<feature type="transmembrane region" description="Helical" evidence="9">
    <location>
        <begin position="209"/>
        <end position="232"/>
    </location>
</feature>
<feature type="region of interest" description="Disordered" evidence="8">
    <location>
        <begin position="1"/>
        <end position="55"/>
    </location>
</feature>
<keyword evidence="5" id="KW-0573">Peptidoglycan synthesis</keyword>
<feature type="transmembrane region" description="Helical" evidence="9">
    <location>
        <begin position="536"/>
        <end position="556"/>
    </location>
</feature>
<keyword evidence="11" id="KW-1185">Reference proteome</keyword>
<feature type="region of interest" description="Disordered" evidence="8">
    <location>
        <begin position="1000"/>
        <end position="1021"/>
    </location>
</feature>
<comment type="caution">
    <text evidence="10">The sequence shown here is derived from an EMBL/GenBank/DDBJ whole genome shotgun (WGS) entry which is preliminary data.</text>
</comment>
<accession>A0A2U1T4J6</accession>
<keyword evidence="2" id="KW-1003">Cell membrane</keyword>
<feature type="transmembrane region" description="Helical" evidence="9">
    <location>
        <begin position="98"/>
        <end position="120"/>
    </location>
</feature>
<feature type="region of interest" description="Disordered" evidence="8">
    <location>
        <begin position="940"/>
        <end position="962"/>
    </location>
</feature>
<dbReference type="PANTHER" id="PTHR47019">
    <property type="entry name" value="LIPID II FLIPPASE MURJ"/>
    <property type="match status" value="1"/>
</dbReference>
<dbReference type="AlphaFoldDB" id="A0A2U1T4J6"/>
<dbReference type="GO" id="GO:0034204">
    <property type="term" value="P:lipid translocation"/>
    <property type="evidence" value="ECO:0007669"/>
    <property type="project" value="TreeGrafter"/>
</dbReference>
<evidence type="ECO:0000313" key="10">
    <source>
        <dbReference type="EMBL" id="PWC00929.1"/>
    </source>
</evidence>
<feature type="transmembrane region" description="Helical" evidence="9">
    <location>
        <begin position="319"/>
        <end position="339"/>
    </location>
</feature>
<evidence type="ECO:0000256" key="1">
    <source>
        <dbReference type="ARBA" id="ARBA00004651"/>
    </source>
</evidence>
<feature type="compositionally biased region" description="Pro residues" evidence="8">
    <location>
        <begin position="19"/>
        <end position="33"/>
    </location>
</feature>
<evidence type="ECO:0000256" key="8">
    <source>
        <dbReference type="SAM" id="MobiDB-lite"/>
    </source>
</evidence>